<name>A0A5N5DS09_9PEZI</name>
<organism evidence="2 3">
    <name type="scientific">Lasiodiplodia theobromae</name>
    <dbReference type="NCBI Taxonomy" id="45133"/>
    <lineage>
        <taxon>Eukaryota</taxon>
        <taxon>Fungi</taxon>
        <taxon>Dikarya</taxon>
        <taxon>Ascomycota</taxon>
        <taxon>Pezizomycotina</taxon>
        <taxon>Dothideomycetes</taxon>
        <taxon>Dothideomycetes incertae sedis</taxon>
        <taxon>Botryosphaeriales</taxon>
        <taxon>Botryosphaeriaceae</taxon>
        <taxon>Lasiodiplodia</taxon>
    </lineage>
</organism>
<reference evidence="2 3" key="1">
    <citation type="journal article" date="2019" name="Sci. Rep.">
        <title>A multi-omics analysis of the grapevine pathogen Lasiodiplodia theobromae reveals that temperature affects the expression of virulence- and pathogenicity-related genes.</title>
        <authorList>
            <person name="Felix C."/>
            <person name="Meneses R."/>
            <person name="Goncalves M.F.M."/>
            <person name="Tilleman L."/>
            <person name="Duarte A.S."/>
            <person name="Jorrin-Novo J.V."/>
            <person name="Van de Peer Y."/>
            <person name="Deforce D."/>
            <person name="Van Nieuwerburgh F."/>
            <person name="Esteves A.C."/>
            <person name="Alves A."/>
        </authorList>
    </citation>
    <scope>NUCLEOTIDE SEQUENCE [LARGE SCALE GENOMIC DNA]</scope>
    <source>
        <strain evidence="2 3">LA-SOL3</strain>
    </source>
</reference>
<comment type="caution">
    <text evidence="2">The sequence shown here is derived from an EMBL/GenBank/DDBJ whole genome shotgun (WGS) entry which is preliminary data.</text>
</comment>
<feature type="region of interest" description="Disordered" evidence="1">
    <location>
        <begin position="84"/>
        <end position="164"/>
    </location>
</feature>
<gene>
    <name evidence="2" type="ORF">DBV05_g770</name>
</gene>
<evidence type="ECO:0000313" key="2">
    <source>
        <dbReference type="EMBL" id="KAB2580527.1"/>
    </source>
</evidence>
<feature type="compositionally biased region" description="Polar residues" evidence="1">
    <location>
        <begin position="84"/>
        <end position="95"/>
    </location>
</feature>
<protein>
    <submittedName>
        <fullName evidence="2">Uncharacterized protein</fullName>
    </submittedName>
</protein>
<keyword evidence="3" id="KW-1185">Reference proteome</keyword>
<evidence type="ECO:0000256" key="1">
    <source>
        <dbReference type="SAM" id="MobiDB-lite"/>
    </source>
</evidence>
<proteinExistence type="predicted"/>
<accession>A0A5N5DS09</accession>
<dbReference type="AlphaFoldDB" id="A0A5N5DS09"/>
<evidence type="ECO:0000313" key="3">
    <source>
        <dbReference type="Proteomes" id="UP000325902"/>
    </source>
</evidence>
<sequence length="164" mass="17972">MAGLEWDNGIATRLVIFQDWPPDPGRLAGMDDEKRKKIRYIGVVKVAGIGLNEGDGLGAVIPFIVEPSGLSDVDLRTVEVPLETLTSPARPSTTRRLNEVPDSEDELSSDEMYGWGEDDELAAEGLLIDEAALAAERSDEKSDQPPQKRTRTEEPASRISPEQE</sequence>
<dbReference type="EMBL" id="VCHE01000003">
    <property type="protein sequence ID" value="KAB2580527.1"/>
    <property type="molecule type" value="Genomic_DNA"/>
</dbReference>
<dbReference type="Proteomes" id="UP000325902">
    <property type="component" value="Unassembled WGS sequence"/>
</dbReference>
<dbReference type="OrthoDB" id="5957327at2759"/>